<proteinExistence type="predicted"/>
<dbReference type="InterPro" id="IPR000073">
    <property type="entry name" value="AB_hydrolase_1"/>
</dbReference>
<dbReference type="Gene3D" id="3.40.50.1820">
    <property type="entry name" value="alpha/beta hydrolase"/>
    <property type="match status" value="1"/>
</dbReference>
<comment type="caution">
    <text evidence="2">The sequence shown here is derived from an EMBL/GenBank/DDBJ whole genome shotgun (WGS) entry which is preliminary data.</text>
</comment>
<dbReference type="InterPro" id="IPR029058">
    <property type="entry name" value="AB_hydrolase_fold"/>
</dbReference>
<gene>
    <name evidence="2" type="ORF">GCM10007418_12590</name>
</gene>
<dbReference type="SUPFAM" id="SSF53474">
    <property type="entry name" value="alpha/beta-Hydrolases"/>
    <property type="match status" value="1"/>
</dbReference>
<dbReference type="EMBL" id="BMFF01000002">
    <property type="protein sequence ID" value="GGC94497.1"/>
    <property type="molecule type" value="Genomic_DNA"/>
</dbReference>
<dbReference type="RefSeq" id="WP_188434342.1">
    <property type="nucleotide sequence ID" value="NZ_BMFF01000002.1"/>
</dbReference>
<keyword evidence="3" id="KW-1185">Reference proteome</keyword>
<feature type="domain" description="AB hydrolase-1" evidence="1">
    <location>
        <begin position="110"/>
        <end position="303"/>
    </location>
</feature>
<protein>
    <recommendedName>
        <fullName evidence="1">AB hydrolase-1 domain-containing protein</fullName>
    </recommendedName>
</protein>
<dbReference type="Proteomes" id="UP000638188">
    <property type="component" value="Unassembled WGS sequence"/>
</dbReference>
<organism evidence="2 3">
    <name type="scientific">Halopseudomonas salina</name>
    <dbReference type="NCBI Taxonomy" id="1323744"/>
    <lineage>
        <taxon>Bacteria</taxon>
        <taxon>Pseudomonadati</taxon>
        <taxon>Pseudomonadota</taxon>
        <taxon>Gammaproteobacteria</taxon>
        <taxon>Pseudomonadales</taxon>
        <taxon>Pseudomonadaceae</taxon>
        <taxon>Halopseudomonas</taxon>
    </lineage>
</organism>
<sequence>MESLIGLVGLAILVVVYLRRWLLRREIPQQQATSFKGEVFTVGQASITRRTSGQPPSASVVVMPGFMENFLYFTAYYEDPAIELILITSADYHVPVLDCRPGVPAWSRVPDTAPGTIAYDAEVMNLALRNLVTTDNVRVHGHSRGGAVTLEAARQQPALFENIEVILEAPVLPQGKPYAPMPPLARWFVPFYLPMWQQQPISARNRAIWGPLDDSRKRELIMGLPFNPRHCSTMVTNLKDMAGWMDATGSEIYRHVKRGAILVPGKDRVLQTDAMRASAQQAESLQVIEIEGGSHFVVPDHPDSIPPLSLG</sequence>
<name>A0ABQ1PCF3_9GAMM</name>
<reference evidence="3" key="1">
    <citation type="journal article" date="2019" name="Int. J. Syst. Evol. Microbiol.">
        <title>The Global Catalogue of Microorganisms (GCM) 10K type strain sequencing project: providing services to taxonomists for standard genome sequencing and annotation.</title>
        <authorList>
            <consortium name="The Broad Institute Genomics Platform"/>
            <consortium name="The Broad Institute Genome Sequencing Center for Infectious Disease"/>
            <person name="Wu L."/>
            <person name="Ma J."/>
        </authorList>
    </citation>
    <scope>NUCLEOTIDE SEQUENCE [LARGE SCALE GENOMIC DNA]</scope>
    <source>
        <strain evidence="3">CGMCC 1.12482</strain>
    </source>
</reference>
<evidence type="ECO:0000313" key="3">
    <source>
        <dbReference type="Proteomes" id="UP000638188"/>
    </source>
</evidence>
<evidence type="ECO:0000259" key="1">
    <source>
        <dbReference type="Pfam" id="PF12697"/>
    </source>
</evidence>
<dbReference type="Pfam" id="PF12697">
    <property type="entry name" value="Abhydrolase_6"/>
    <property type="match status" value="1"/>
</dbReference>
<accession>A0ABQ1PCF3</accession>
<evidence type="ECO:0000313" key="2">
    <source>
        <dbReference type="EMBL" id="GGC94497.1"/>
    </source>
</evidence>